<dbReference type="EMBL" id="FOBI01000001">
    <property type="protein sequence ID" value="SEK45172.1"/>
    <property type="molecule type" value="Genomic_DNA"/>
</dbReference>
<evidence type="ECO:0000256" key="2">
    <source>
        <dbReference type="SAM" id="SignalP"/>
    </source>
</evidence>
<dbReference type="InterPro" id="IPR013783">
    <property type="entry name" value="Ig-like_fold"/>
</dbReference>
<reference evidence="8" key="1">
    <citation type="submission" date="2016-10" db="EMBL/GenBank/DDBJ databases">
        <authorList>
            <person name="Varghese N."/>
            <person name="Submissions S."/>
        </authorList>
    </citation>
    <scope>NUCLEOTIDE SEQUENCE [LARGE SCALE GENOMIC DNA]</scope>
    <source>
        <strain evidence="8">CGMCC 1.9127</strain>
    </source>
</reference>
<feature type="domain" description="PAC" evidence="4">
    <location>
        <begin position="909"/>
        <end position="962"/>
    </location>
</feature>
<accession>A0A1H7H7A3</accession>
<keyword evidence="2" id="KW-0732">Signal</keyword>
<evidence type="ECO:0000313" key="7">
    <source>
        <dbReference type="EMBL" id="SEK45172.1"/>
    </source>
</evidence>
<dbReference type="InterPro" id="IPR011110">
    <property type="entry name" value="Reg_prop"/>
</dbReference>
<organism evidence="7 8">
    <name type="scientific">Colwellia chukchiensis</name>
    <dbReference type="NCBI Taxonomy" id="641665"/>
    <lineage>
        <taxon>Bacteria</taxon>
        <taxon>Pseudomonadati</taxon>
        <taxon>Pseudomonadota</taxon>
        <taxon>Gammaproteobacteria</taxon>
        <taxon>Alteromonadales</taxon>
        <taxon>Colwelliaceae</taxon>
        <taxon>Colwellia</taxon>
    </lineage>
</organism>
<keyword evidence="8" id="KW-1185">Reference proteome</keyword>
<evidence type="ECO:0000313" key="8">
    <source>
        <dbReference type="Proteomes" id="UP000199297"/>
    </source>
</evidence>
<dbReference type="InterPro" id="IPR001610">
    <property type="entry name" value="PAC"/>
</dbReference>
<protein>
    <submittedName>
        <fullName evidence="7">PAS domain S-box-containing protein/diguanylate cyclase (GGDEF) domain-containing protein</fullName>
    </submittedName>
</protein>
<dbReference type="Proteomes" id="UP000199297">
    <property type="component" value="Unassembled WGS sequence"/>
</dbReference>
<dbReference type="InterPro" id="IPR013655">
    <property type="entry name" value="PAS_fold_3"/>
</dbReference>
<dbReference type="InterPro" id="IPR035919">
    <property type="entry name" value="EAL_sf"/>
</dbReference>
<dbReference type="NCBIfam" id="TIGR00229">
    <property type="entry name" value="sensory_box"/>
    <property type="match status" value="1"/>
</dbReference>
<dbReference type="InterPro" id="IPR011123">
    <property type="entry name" value="Y_Y_Y"/>
</dbReference>
<evidence type="ECO:0000259" key="6">
    <source>
        <dbReference type="PROSITE" id="PS50887"/>
    </source>
</evidence>
<name>A0A1H7H7A3_9GAMM</name>
<sequence>MLLLSFKNKLMTKLFSTCVALLLAILWLPSSTVLAFEHQVNHPPLKFERISIAEGLSQSYVYDITQDKHGFIWIATQDGLNRFDGKNFVYYRHDSTNKGSIADNFIRKLFIDDKGVLWVGTNNGLSRYNESLDNFDNFYHQSSESGSLKDNEIWDIYQDSQGDILVSTKEGLHKYEPEYNNFARIRIRGFDNALKEIKTIFQDKKGNYWLGTYDQGIFLTNSTMSFAVPLSAQNKWNLELNASALFDLKFIDNQYWLATDNGLYIISQDYEVVKHYTENGVDKTTNILSNKVRSIAQLDDSTIWLGTHNGLNSINILTDKVTSYQSAQHKNALSFDLILKIHKDSANKLWLGTNGGGVSTFNPTQLAITHGLFNYNSTGQAVYAFAETPSGVTWFTTDNGQLNRIDKLGNTAQIKINNQTPISHLFSDNNNNLWLKTEPGELFYYDVINNQLTENIVWSQSSSEIDYSNLFLVNDSIWFLDEKRTLASFDLNTNSLKKYPHEALLTFTALEVDNDNLIWLTSTDKKILNFNPKQNTYSHEIAHVPPASRFGNISNLAISSNWIWLGSRGEGVLLINKKNNELIAFNEKSSLSNNFVADIVVDSNEFAWISTNKGITVIDPDTKLVKSFNLDLKLFDNEFISDSSLISQNQVIYFGGVNGFHAFSPQDLLRISQRLSKPVITNILIANKEITVSEVVSDKFSLSKAPNNLNFLSLKHKQSPFSIEFISPNAKLPSLLKYRYRLIGLEEEWIDAGKNNLRATYTNLSAGDYTFEVQAYDLQNQQESDIKSLNITIMPPWWLSRGAIFVYSLFALLLIAYILQQMRHKRLYHLQIKLSEERLKLSLWGSGDEMWDWNITKGKIYRSNIWGILEFPQDGKRNVGSDQTNIHQQDIPRVRAALNQHFEDSSQHFEATYRVKDKDDKWIWVLDRGKIVERDENNNPSRMTGTLKDISQIKRADERLKLFAKCIENISDAIVIYDRQFTVVDVNKAFQRITGKSKAQMRGTLLKFDQYSDSFNQNVKKHLVTKGNWHGEIENMRDNGAIYLTDLNIDIIRDENGNISHFVGVFSDITKRKQTEAELRKLANTDTLTGLPNRSYFQANQEKLVKNKIQHAILVFDLDNFKKVNDSLGHEAGDLLLCKVAQRIRTLGRSQDSVYRLGGDEFSLIIENTNDIHTITSIAKEVLGSIALPLRIKNQEIVLYSSIGIVLYPEDGASPQELLKNGDTAMYHAKHSGGNKYQFYNGSMNKAAVKRLQIENLIRHGLKEDFFSVFYQPKIEIATGKIAGMEALVRFETPNKGIISPAVFIPVSEETGQIIDIGEVVLRKACFATKKWVDAGLFEGRIAVNLSAVQFTQPNLVAMIADILKESKLAAKYLELEITEGTVMDSPQKAIETMLQIRAMGIHLSLDDFGTGYSSLAYLKKFPLNTLKIDKAFVDDIESSEQGRNMVATIVTIAHNLGMQVVAEGVETNQQLSFLTGLRCEQLQGYLYSKPLPEKDFQKYLLSFQITNKSTTFGNSRL</sequence>
<feature type="domain" description="EAL" evidence="5">
    <location>
        <begin position="1251"/>
        <end position="1505"/>
    </location>
</feature>
<evidence type="ECO:0000259" key="3">
    <source>
        <dbReference type="PROSITE" id="PS50112"/>
    </source>
</evidence>
<dbReference type="PANTHER" id="PTHR44757">
    <property type="entry name" value="DIGUANYLATE CYCLASE DGCP"/>
    <property type="match status" value="1"/>
</dbReference>
<dbReference type="Pfam" id="PF08447">
    <property type="entry name" value="PAS_3"/>
    <property type="match status" value="1"/>
</dbReference>
<dbReference type="SMART" id="SM00091">
    <property type="entry name" value="PAS"/>
    <property type="match status" value="1"/>
</dbReference>
<keyword evidence="1" id="KW-0472">Membrane</keyword>
<proteinExistence type="predicted"/>
<dbReference type="Pfam" id="PF07494">
    <property type="entry name" value="Reg_prop"/>
    <property type="match status" value="3"/>
</dbReference>
<dbReference type="SUPFAM" id="SSF63829">
    <property type="entry name" value="Calcium-dependent phosphotriesterase"/>
    <property type="match status" value="3"/>
</dbReference>
<feature type="domain" description="GGDEF" evidence="6">
    <location>
        <begin position="1109"/>
        <end position="1242"/>
    </location>
</feature>
<dbReference type="InterPro" id="IPR035965">
    <property type="entry name" value="PAS-like_dom_sf"/>
</dbReference>
<dbReference type="InterPro" id="IPR000014">
    <property type="entry name" value="PAS"/>
</dbReference>
<dbReference type="Gene3D" id="3.30.70.270">
    <property type="match status" value="1"/>
</dbReference>
<dbReference type="CDD" id="cd01949">
    <property type="entry name" value="GGDEF"/>
    <property type="match status" value="1"/>
</dbReference>
<feature type="chain" id="PRO_5011576515" evidence="2">
    <location>
        <begin position="36"/>
        <end position="1518"/>
    </location>
</feature>
<dbReference type="InterPro" id="IPR015943">
    <property type="entry name" value="WD40/YVTN_repeat-like_dom_sf"/>
</dbReference>
<feature type="domain" description="PAC" evidence="4">
    <location>
        <begin position="1029"/>
        <end position="1081"/>
    </location>
</feature>
<dbReference type="NCBIfam" id="TIGR00254">
    <property type="entry name" value="GGDEF"/>
    <property type="match status" value="1"/>
</dbReference>
<dbReference type="Gene3D" id="3.30.450.20">
    <property type="entry name" value="PAS domain"/>
    <property type="match status" value="2"/>
</dbReference>
<dbReference type="Pfam" id="PF00563">
    <property type="entry name" value="EAL"/>
    <property type="match status" value="1"/>
</dbReference>
<dbReference type="PROSITE" id="PS50113">
    <property type="entry name" value="PAC"/>
    <property type="match status" value="2"/>
</dbReference>
<dbReference type="PROSITE" id="PS50883">
    <property type="entry name" value="EAL"/>
    <property type="match status" value="1"/>
</dbReference>
<feature type="domain" description="PAS" evidence="3">
    <location>
        <begin position="959"/>
        <end position="1003"/>
    </location>
</feature>
<dbReference type="Gene3D" id="3.20.20.450">
    <property type="entry name" value="EAL domain"/>
    <property type="match status" value="1"/>
</dbReference>
<dbReference type="STRING" id="641665.GCA_002104455_00312"/>
<dbReference type="InterPro" id="IPR000160">
    <property type="entry name" value="GGDEF_dom"/>
</dbReference>
<dbReference type="SMART" id="SM00086">
    <property type="entry name" value="PAC"/>
    <property type="match status" value="2"/>
</dbReference>
<evidence type="ECO:0000259" key="5">
    <source>
        <dbReference type="PROSITE" id="PS50883"/>
    </source>
</evidence>
<dbReference type="InterPro" id="IPR052155">
    <property type="entry name" value="Biofilm_reg_signaling"/>
</dbReference>
<keyword evidence="1" id="KW-0812">Transmembrane</keyword>
<dbReference type="SUPFAM" id="SSF55785">
    <property type="entry name" value="PYP-like sensor domain (PAS domain)"/>
    <property type="match status" value="2"/>
</dbReference>
<dbReference type="SUPFAM" id="SSF55073">
    <property type="entry name" value="Nucleotide cyclase"/>
    <property type="match status" value="1"/>
</dbReference>
<dbReference type="Pfam" id="PF13426">
    <property type="entry name" value="PAS_9"/>
    <property type="match status" value="1"/>
</dbReference>
<gene>
    <name evidence="7" type="ORF">SAMN05216262_101393</name>
</gene>
<dbReference type="Pfam" id="PF07495">
    <property type="entry name" value="Y_Y_Y"/>
    <property type="match status" value="1"/>
</dbReference>
<evidence type="ECO:0000259" key="4">
    <source>
        <dbReference type="PROSITE" id="PS50113"/>
    </source>
</evidence>
<dbReference type="InterPro" id="IPR029787">
    <property type="entry name" value="Nucleotide_cyclase"/>
</dbReference>
<dbReference type="CDD" id="cd01948">
    <property type="entry name" value="EAL"/>
    <property type="match status" value="1"/>
</dbReference>
<dbReference type="InterPro" id="IPR001633">
    <property type="entry name" value="EAL_dom"/>
</dbReference>
<dbReference type="Gene3D" id="2.60.40.10">
    <property type="entry name" value="Immunoglobulins"/>
    <property type="match status" value="1"/>
</dbReference>
<feature type="transmembrane region" description="Helical" evidence="1">
    <location>
        <begin position="797"/>
        <end position="819"/>
    </location>
</feature>
<dbReference type="Pfam" id="PF00990">
    <property type="entry name" value="GGDEF"/>
    <property type="match status" value="1"/>
</dbReference>
<dbReference type="Gene3D" id="2.130.10.10">
    <property type="entry name" value="YVTN repeat-like/Quinoprotein amine dehydrogenase"/>
    <property type="match status" value="2"/>
</dbReference>
<feature type="signal peptide" evidence="2">
    <location>
        <begin position="1"/>
        <end position="35"/>
    </location>
</feature>
<dbReference type="SUPFAM" id="SSF141868">
    <property type="entry name" value="EAL domain-like"/>
    <property type="match status" value="1"/>
</dbReference>
<dbReference type="InterPro" id="IPR000700">
    <property type="entry name" value="PAS-assoc_C"/>
</dbReference>
<dbReference type="InterPro" id="IPR043128">
    <property type="entry name" value="Rev_trsase/Diguanyl_cyclase"/>
</dbReference>
<dbReference type="PROSITE" id="PS50887">
    <property type="entry name" value="GGDEF"/>
    <property type="match status" value="1"/>
</dbReference>
<dbReference type="PROSITE" id="PS50112">
    <property type="entry name" value="PAS"/>
    <property type="match status" value="1"/>
</dbReference>
<dbReference type="SMART" id="SM00052">
    <property type="entry name" value="EAL"/>
    <property type="match status" value="1"/>
</dbReference>
<dbReference type="PANTHER" id="PTHR44757:SF2">
    <property type="entry name" value="BIOFILM ARCHITECTURE MAINTENANCE PROTEIN MBAA"/>
    <property type="match status" value="1"/>
</dbReference>
<dbReference type="SMART" id="SM00267">
    <property type="entry name" value="GGDEF"/>
    <property type="match status" value="1"/>
</dbReference>
<keyword evidence="1" id="KW-1133">Transmembrane helix</keyword>
<dbReference type="CDD" id="cd00130">
    <property type="entry name" value="PAS"/>
    <property type="match status" value="2"/>
</dbReference>
<evidence type="ECO:0000256" key="1">
    <source>
        <dbReference type="SAM" id="Phobius"/>
    </source>
</evidence>